<dbReference type="PIRSF" id="PIRSF015283">
    <property type="entry name" value="Regulatory_RpfE"/>
    <property type="match status" value="1"/>
</dbReference>
<protein>
    <recommendedName>
        <fullName evidence="3">Phosphoglycerate mutase</fullName>
    </recommendedName>
</protein>
<evidence type="ECO:0008006" key="3">
    <source>
        <dbReference type="Google" id="ProtNLM"/>
    </source>
</evidence>
<proteinExistence type="predicted"/>
<sequence length="372" mass="40231">MPTSSTLTLVLPGTLPPPNIAGDLAKALHAPVSPTPGSSPVFSAWLSRAKPVVSEFDISQQGCSPYEGWWLTRAGYNIQAAQTNRPPEAPAPVFGAGLAPLLAPSATGTDPVWIGRLAHIRISQDHLALANPDELQVTEEESIELANAAQNVFELDGFALHRLSAQDWRVVPVSAGHPGISGATPAAAVDRDIDAWWPQGAVARPWRRLVNEIQMEWYAHPVNEARRDRGQPEINTLWLFGGSAPWQPKLNAARLAGGPAWVQGIAQAAGLPWAPLNEQAIAPGTIASIDSLETAHREEDWGRWLIEMARLDASLFTAAQQALAEGRVDSIELILTGHDRIAQLVIPSKRGLARLLPTPKHDWTSWWSNPNS</sequence>
<dbReference type="OrthoDB" id="5295974at2"/>
<keyword evidence="2" id="KW-1185">Reference proteome</keyword>
<organism evidence="1 2">
    <name type="scientific">Pigmentiphaga aceris</name>
    <dbReference type="NCBI Taxonomy" id="1940612"/>
    <lineage>
        <taxon>Bacteria</taxon>
        <taxon>Pseudomonadati</taxon>
        <taxon>Pseudomonadota</taxon>
        <taxon>Betaproteobacteria</taxon>
        <taxon>Burkholderiales</taxon>
        <taxon>Alcaligenaceae</taxon>
        <taxon>Pigmentiphaga</taxon>
    </lineage>
</organism>
<accession>A0A5C0AYI5</accession>
<reference evidence="1 2" key="1">
    <citation type="submission" date="2019-08" db="EMBL/GenBank/DDBJ databases">
        <title>Amphibian skin-associated Pigmentiphaga: genome sequence and occurrence across geography and hosts.</title>
        <authorList>
            <person name="Bletz M.C."/>
            <person name="Bunk B."/>
            <person name="Sproeer C."/>
            <person name="Biwer P."/>
            <person name="Reiter S."/>
            <person name="Rabemananjara F.C.E."/>
            <person name="Schulz S."/>
            <person name="Overmann J."/>
            <person name="Vences M."/>
        </authorList>
    </citation>
    <scope>NUCLEOTIDE SEQUENCE [LARGE SCALE GENOMIC DNA]</scope>
    <source>
        <strain evidence="1 2">Mada1488</strain>
    </source>
</reference>
<dbReference type="Proteomes" id="UP000325161">
    <property type="component" value="Chromosome"/>
</dbReference>
<gene>
    <name evidence="1" type="ORF">FXN63_08790</name>
</gene>
<dbReference type="KEGG" id="pacr:FXN63_08790"/>
<dbReference type="EMBL" id="CP043046">
    <property type="protein sequence ID" value="QEI05930.1"/>
    <property type="molecule type" value="Genomic_DNA"/>
</dbReference>
<evidence type="ECO:0000313" key="1">
    <source>
        <dbReference type="EMBL" id="QEI05930.1"/>
    </source>
</evidence>
<evidence type="ECO:0000313" key="2">
    <source>
        <dbReference type="Proteomes" id="UP000325161"/>
    </source>
</evidence>
<name>A0A5C0AYI5_9BURK</name>
<dbReference type="AlphaFoldDB" id="A0A5C0AYI5"/>
<dbReference type="InterPro" id="IPR016631">
    <property type="entry name" value="Regulatory_RpfE"/>
</dbReference>
<dbReference type="RefSeq" id="WP_148814313.1">
    <property type="nucleotide sequence ID" value="NZ_CP043046.1"/>
</dbReference>